<protein>
    <submittedName>
        <fullName evidence="2">Uncharacterized protein</fullName>
    </submittedName>
</protein>
<name>A0A814VFX9_ADIRI</name>
<accession>A0A814VFX9</accession>
<evidence type="ECO:0000313" key="2">
    <source>
        <dbReference type="EMBL" id="CAF1190374.1"/>
    </source>
</evidence>
<dbReference type="EMBL" id="CAJNOR010001730">
    <property type="protein sequence ID" value="CAF1190374.1"/>
    <property type="molecule type" value="Genomic_DNA"/>
</dbReference>
<feature type="compositionally biased region" description="Low complexity" evidence="1">
    <location>
        <begin position="1"/>
        <end position="12"/>
    </location>
</feature>
<feature type="region of interest" description="Disordered" evidence="1">
    <location>
        <begin position="1"/>
        <end position="47"/>
    </location>
</feature>
<organism evidence="2 3">
    <name type="scientific">Adineta ricciae</name>
    <name type="common">Rotifer</name>
    <dbReference type="NCBI Taxonomy" id="249248"/>
    <lineage>
        <taxon>Eukaryota</taxon>
        <taxon>Metazoa</taxon>
        <taxon>Spiralia</taxon>
        <taxon>Gnathifera</taxon>
        <taxon>Rotifera</taxon>
        <taxon>Eurotatoria</taxon>
        <taxon>Bdelloidea</taxon>
        <taxon>Adinetida</taxon>
        <taxon>Adinetidae</taxon>
        <taxon>Adineta</taxon>
    </lineage>
</organism>
<feature type="compositionally biased region" description="Polar residues" evidence="1">
    <location>
        <begin position="23"/>
        <end position="47"/>
    </location>
</feature>
<evidence type="ECO:0000256" key="1">
    <source>
        <dbReference type="SAM" id="MobiDB-lite"/>
    </source>
</evidence>
<keyword evidence="3" id="KW-1185">Reference proteome</keyword>
<dbReference type="AlphaFoldDB" id="A0A814VFX9"/>
<comment type="caution">
    <text evidence="2">The sequence shown here is derived from an EMBL/GenBank/DDBJ whole genome shotgun (WGS) entry which is preliminary data.</text>
</comment>
<sequence>MDQTTSSMSTDTRQLDEDERKTSSPFSNQVGLSIESTDSSSNPWSLPVQSDRWTNLPQCMEFVAKYRMQKKPVQLWMRRTLNRLARFPEAKQLRHLMNGYADLYKILIYVINVKDDTPISLSDIVTYSGTASRQKRENRRRDLAYIMHKSDRSLFAPFYAVFATDDLLKTTFKTHDMDSLNHVDHLLKQINSKISQRGTLHVEDASENHDATVDGQELEESDSLDALLSSPSANERNVATLKPSNEVLPRRNSLDEMLPDHLFLRFLLQPASENEAMETDECWPTTEDDLGGKKIISQGFLMSQKQRRRRRENTQKNMIAPVPLSENTEETTPLIEPQSETITDLPQECDSFKIKVHPKRYRRVRMLTDLAELDCPLVQAGNQKRRVYPEIELKDLSNSADYIRIRAVTETGHAHPWQCVAPMKPQVCLQMESTHGERRCLQCDPDKFNPEDESVYSAINSEERQIGKKLIQVHLFKWKHARPNIERGAEEDNPLKCRLEVYLCKRLDFGKFELLFQPCYTKIIEQGDGNLSIDPNQIEPKALRATGGERISFPLSVRCPKKSFRIELNGREVDSKAFVVEKKMLFITSPPKPNQNDKLRVTIKQMQNVGASSHPKADILYDGYLKYVPQD</sequence>
<proteinExistence type="predicted"/>
<gene>
    <name evidence="2" type="ORF">XAT740_LOCUS23079</name>
</gene>
<evidence type="ECO:0000313" key="3">
    <source>
        <dbReference type="Proteomes" id="UP000663828"/>
    </source>
</evidence>
<feature type="region of interest" description="Disordered" evidence="1">
    <location>
        <begin position="205"/>
        <end position="224"/>
    </location>
</feature>
<dbReference type="Proteomes" id="UP000663828">
    <property type="component" value="Unassembled WGS sequence"/>
</dbReference>
<feature type="compositionally biased region" description="Basic and acidic residues" evidence="1">
    <location>
        <begin position="13"/>
        <end position="22"/>
    </location>
</feature>
<reference evidence="2" key="1">
    <citation type="submission" date="2021-02" db="EMBL/GenBank/DDBJ databases">
        <authorList>
            <person name="Nowell W R."/>
        </authorList>
    </citation>
    <scope>NUCLEOTIDE SEQUENCE</scope>
</reference>